<feature type="non-terminal residue" evidence="1">
    <location>
        <position position="1"/>
    </location>
</feature>
<feature type="non-terminal residue" evidence="1">
    <location>
        <position position="51"/>
    </location>
</feature>
<organism evidence="1 2">
    <name type="scientific">Papaver nudicaule</name>
    <name type="common">Iceland poppy</name>
    <dbReference type="NCBI Taxonomy" id="74823"/>
    <lineage>
        <taxon>Eukaryota</taxon>
        <taxon>Viridiplantae</taxon>
        <taxon>Streptophyta</taxon>
        <taxon>Embryophyta</taxon>
        <taxon>Tracheophyta</taxon>
        <taxon>Spermatophyta</taxon>
        <taxon>Magnoliopsida</taxon>
        <taxon>Ranunculales</taxon>
        <taxon>Papaveraceae</taxon>
        <taxon>Papaveroideae</taxon>
        <taxon>Papaver</taxon>
    </lineage>
</organism>
<evidence type="ECO:0000313" key="1">
    <source>
        <dbReference type="EMBL" id="MCL7048112.1"/>
    </source>
</evidence>
<gene>
    <name evidence="1" type="ORF">MKW94_020642</name>
</gene>
<proteinExistence type="predicted"/>
<reference evidence="1" key="1">
    <citation type="submission" date="2022-03" db="EMBL/GenBank/DDBJ databases">
        <title>A functionally conserved STORR gene fusion in Papaver species that diverged 16.8 million years ago.</title>
        <authorList>
            <person name="Catania T."/>
        </authorList>
    </citation>
    <scope>NUCLEOTIDE SEQUENCE</scope>
    <source>
        <strain evidence="1">S-191538</strain>
    </source>
</reference>
<dbReference type="AlphaFoldDB" id="A0AA41VV93"/>
<evidence type="ECO:0000313" key="2">
    <source>
        <dbReference type="Proteomes" id="UP001177140"/>
    </source>
</evidence>
<keyword evidence="2" id="KW-1185">Reference proteome</keyword>
<comment type="caution">
    <text evidence="1">The sequence shown here is derived from an EMBL/GenBank/DDBJ whole genome shotgun (WGS) entry which is preliminary data.</text>
</comment>
<dbReference type="Proteomes" id="UP001177140">
    <property type="component" value="Unassembled WGS sequence"/>
</dbReference>
<protein>
    <submittedName>
        <fullName evidence="1">Uncharacterized protein</fullName>
    </submittedName>
</protein>
<name>A0AA41VV93_PAPNU</name>
<accession>A0AA41VV93</accession>
<dbReference type="EMBL" id="JAJJMA010301043">
    <property type="protein sequence ID" value="MCL7048112.1"/>
    <property type="molecule type" value="Genomic_DNA"/>
</dbReference>
<sequence>TSVEKYPGNKMLGWREMINGKAGPYAWKTYKEVYDEVLNIGSALRASGAEP</sequence>